<accession>E5XRN6</accession>
<dbReference type="PRINTS" id="PR01483">
    <property type="entry name" value="FASYNTHASE"/>
</dbReference>
<dbReference type="GO" id="GO:0004312">
    <property type="term" value="F:fatty acid synthase activity"/>
    <property type="evidence" value="ECO:0007669"/>
    <property type="project" value="InterPro"/>
</dbReference>
<organism evidence="3 4">
    <name type="scientific">Segniliparus rugosus (strain ATCC BAA-974 / DSM 45345 / CCUG 50838 / CIP 108380 / JCM 13579 / CDC 945)</name>
    <dbReference type="NCBI Taxonomy" id="679197"/>
    <lineage>
        <taxon>Bacteria</taxon>
        <taxon>Bacillati</taxon>
        <taxon>Actinomycetota</taxon>
        <taxon>Actinomycetes</taxon>
        <taxon>Mycobacteriales</taxon>
        <taxon>Segniliparaceae</taxon>
        <taxon>Segniliparus</taxon>
    </lineage>
</organism>
<evidence type="ECO:0000313" key="4">
    <source>
        <dbReference type="Proteomes" id="UP000004816"/>
    </source>
</evidence>
<dbReference type="Gene3D" id="3.10.129.10">
    <property type="entry name" value="Hotdog Thioesterase"/>
    <property type="match status" value="1"/>
</dbReference>
<feature type="domain" description="MaoC-like" evidence="2">
    <location>
        <begin position="185"/>
        <end position="267"/>
    </location>
</feature>
<dbReference type="Proteomes" id="UP000004816">
    <property type="component" value="Unassembled WGS sequence"/>
</dbReference>
<protein>
    <recommendedName>
        <fullName evidence="2">MaoC-like domain-containing protein</fullName>
    </recommendedName>
</protein>
<comment type="caution">
    <text evidence="3">The sequence shown here is derived from an EMBL/GenBank/DDBJ whole genome shotgun (WGS) entry which is preliminary data.</text>
</comment>
<dbReference type="PANTHER" id="PTHR43841">
    <property type="entry name" value="3-HYDROXYACYL-THIOESTER DEHYDRATASE HTDX-RELATED"/>
    <property type="match status" value="1"/>
</dbReference>
<comment type="similarity">
    <text evidence="1">Belongs to the enoyl-CoA hydratase/isomerase family.</text>
</comment>
<dbReference type="InterPro" id="IPR003965">
    <property type="entry name" value="Fatty_acid_synthase"/>
</dbReference>
<dbReference type="GO" id="GO:0006633">
    <property type="term" value="P:fatty acid biosynthetic process"/>
    <property type="evidence" value="ECO:0007669"/>
    <property type="project" value="InterPro"/>
</dbReference>
<dbReference type="GO" id="GO:0005835">
    <property type="term" value="C:fatty acid synthase complex"/>
    <property type="evidence" value="ECO:0007669"/>
    <property type="project" value="InterPro"/>
</dbReference>
<dbReference type="InterPro" id="IPR002539">
    <property type="entry name" value="MaoC-like_dom"/>
</dbReference>
<dbReference type="eggNOG" id="COG2030">
    <property type="taxonomic scope" value="Bacteria"/>
</dbReference>
<gene>
    <name evidence="3" type="ORF">HMPREF9336_02158</name>
</gene>
<proteinExistence type="inferred from homology"/>
<evidence type="ECO:0000259" key="2">
    <source>
        <dbReference type="Pfam" id="PF01575"/>
    </source>
</evidence>
<evidence type="ECO:0000313" key="3">
    <source>
        <dbReference type="EMBL" id="EFV12999.1"/>
    </source>
</evidence>
<reference evidence="3 4" key="1">
    <citation type="journal article" date="2011" name="Stand. Genomic Sci.">
        <title>High quality draft genome sequence of Segniliparus rugosus CDC 945(T)= (ATCC BAA-974(T)).</title>
        <authorList>
            <person name="Earl A.M."/>
            <person name="Desjardins C.A."/>
            <person name="Fitzgerald M.G."/>
            <person name="Arachchi H.M."/>
            <person name="Zeng Q."/>
            <person name="Mehta T."/>
            <person name="Griggs A."/>
            <person name="Birren B.W."/>
            <person name="Toney N.C."/>
            <person name="Carr J."/>
            <person name="Posey J."/>
            <person name="Butler W.R."/>
        </authorList>
    </citation>
    <scope>NUCLEOTIDE SEQUENCE [LARGE SCALE GENOMIC DNA]</scope>
    <source>
        <strain evidence="4">ATCC BAA-974 / DSM 45345 / CCUG 50838 / CIP 108380 / JCM 13579 / CDC 945</strain>
    </source>
</reference>
<dbReference type="OrthoDB" id="9774179at2"/>
<dbReference type="HOGENOM" id="CLU_056696_0_0_11"/>
<dbReference type="PANTHER" id="PTHR43841:SF3">
    <property type="entry name" value="(3R)-HYDROXYACYL-ACP DEHYDRATASE SUBUNIT HADB"/>
    <property type="match status" value="1"/>
</dbReference>
<dbReference type="Pfam" id="PF01575">
    <property type="entry name" value="MaoC_dehydratas"/>
    <property type="match status" value="1"/>
</dbReference>
<evidence type="ECO:0000256" key="1">
    <source>
        <dbReference type="ARBA" id="ARBA00005254"/>
    </source>
</evidence>
<dbReference type="EMBL" id="ACZI02000002">
    <property type="protein sequence ID" value="EFV12999.1"/>
    <property type="molecule type" value="Genomic_DNA"/>
</dbReference>
<dbReference type="InterPro" id="IPR029069">
    <property type="entry name" value="HotDog_dom_sf"/>
</dbReference>
<dbReference type="SUPFAM" id="SSF54637">
    <property type="entry name" value="Thioesterase/thiol ester dehydrase-isomerase"/>
    <property type="match status" value="2"/>
</dbReference>
<name>E5XRN6_SEGRC</name>
<keyword evidence="4" id="KW-1185">Reference proteome</keyword>
<dbReference type="STRING" id="679197.HMPREF9336_02158"/>
<dbReference type="AlphaFoldDB" id="E5XRN6"/>
<dbReference type="RefSeq" id="WP_007470257.1">
    <property type="nucleotide sequence ID" value="NZ_KI391953.1"/>
</dbReference>
<sequence>MGKIINLPKAPTLGPAYLKVIGTDLLGKRKVQNSASASLPTSVVAVQNVKIDAGKFADYARVTGLKQTGELPSTYAFILSQPLVMTIFADPRFPFQPNGLVHIENSVRQERPVAPGETFNIRAWVDNLREHRKGLLFDATAEISVGNELVWTQKSTLLKQQKTSLSGQPAPEPAQQKLPPVANLLSVGQVQIWDYAAASGDFNPIHLSGPTAKLLGFPKAIAHGMWEAAAALRYAEGSIPPAHTYSARFGRPLFLPGTVAVYLENTPEKIEIALRDRKTGAPHFQGTITPNA</sequence>